<dbReference type="OrthoDB" id="10446830at2759"/>
<evidence type="ECO:0000313" key="2">
    <source>
        <dbReference type="Proteomes" id="UP000822476"/>
    </source>
</evidence>
<reference evidence="1" key="1">
    <citation type="submission" date="2019-07" db="EMBL/GenBank/DDBJ databases">
        <title>Annotation for the trematode Paragonimus miyazaki's.</title>
        <authorList>
            <person name="Choi Y.-J."/>
        </authorList>
    </citation>
    <scope>NUCLEOTIDE SEQUENCE</scope>
    <source>
        <strain evidence="1">Japan</strain>
    </source>
</reference>
<name>A0A8S9YIU1_9TREM</name>
<accession>A0A8S9YIU1</accession>
<dbReference type="EMBL" id="JTDE01020830">
    <property type="protein sequence ID" value="KAF7233755.1"/>
    <property type="molecule type" value="Genomic_DNA"/>
</dbReference>
<comment type="caution">
    <text evidence="1">The sequence shown here is derived from an EMBL/GenBank/DDBJ whole genome shotgun (WGS) entry which is preliminary data.</text>
</comment>
<protein>
    <submittedName>
        <fullName evidence="1">Uncharacterized protein</fullName>
    </submittedName>
</protein>
<keyword evidence="2" id="KW-1185">Reference proteome</keyword>
<dbReference type="Proteomes" id="UP000822476">
    <property type="component" value="Unassembled WGS sequence"/>
</dbReference>
<gene>
    <name evidence="1" type="ORF">EG68_11594</name>
</gene>
<evidence type="ECO:0000313" key="1">
    <source>
        <dbReference type="EMBL" id="KAF7233755.1"/>
    </source>
</evidence>
<proteinExistence type="predicted"/>
<dbReference type="AlphaFoldDB" id="A0A8S9YIU1"/>
<sequence length="218" mass="25396">MQLDCFQTKPNHLNCEHLKIALALRETKMNRFIFTFIVRTKLKSVKTSMTVTVDVHLKQLCAQNFKEIEQHGAYKRDLMGAVSRLDTFASICSPYKIEDFAIEGCACRTRWNEKLQVALRNSPSHMKSQMTIFVNETIKMFMGRRRNIDYQVNLTLKNPETTTVNFYLLANRTNANAEKRRKLLELLAGAFDQMKQLNLFAENIIVREFIFGITSIFR</sequence>
<organism evidence="1 2">
    <name type="scientific">Paragonimus skrjabini miyazakii</name>
    <dbReference type="NCBI Taxonomy" id="59628"/>
    <lineage>
        <taxon>Eukaryota</taxon>
        <taxon>Metazoa</taxon>
        <taxon>Spiralia</taxon>
        <taxon>Lophotrochozoa</taxon>
        <taxon>Platyhelminthes</taxon>
        <taxon>Trematoda</taxon>
        <taxon>Digenea</taxon>
        <taxon>Plagiorchiida</taxon>
        <taxon>Troglotremata</taxon>
        <taxon>Troglotrematidae</taxon>
        <taxon>Paragonimus</taxon>
    </lineage>
</organism>